<gene>
    <name evidence="1" type="ORF">HMPREF1705_04708</name>
</gene>
<accession>A0A0T5XEQ5</accession>
<organism evidence="1 2">
    <name type="scientific">Acetomicrobium hydrogeniformans ATCC BAA-1850</name>
    <dbReference type="NCBI Taxonomy" id="592015"/>
    <lineage>
        <taxon>Bacteria</taxon>
        <taxon>Thermotogati</taxon>
        <taxon>Synergistota</taxon>
        <taxon>Synergistia</taxon>
        <taxon>Synergistales</taxon>
        <taxon>Acetomicrobiaceae</taxon>
        <taxon>Acetomicrobium</taxon>
    </lineage>
</organism>
<proteinExistence type="predicted"/>
<dbReference type="EMBL" id="ACJX03000001">
    <property type="protein sequence ID" value="KRT36213.1"/>
    <property type="molecule type" value="Genomic_DNA"/>
</dbReference>
<evidence type="ECO:0000313" key="2">
    <source>
        <dbReference type="Proteomes" id="UP000005273"/>
    </source>
</evidence>
<comment type="caution">
    <text evidence="1">The sequence shown here is derived from an EMBL/GenBank/DDBJ whole genome shotgun (WGS) entry which is preliminary data.</text>
</comment>
<dbReference type="Proteomes" id="UP000005273">
    <property type="component" value="Unassembled WGS sequence"/>
</dbReference>
<protein>
    <submittedName>
        <fullName evidence="1">Uncharacterized protein</fullName>
    </submittedName>
</protein>
<dbReference type="STRING" id="592015.HMPREF1705_04708"/>
<evidence type="ECO:0000313" key="1">
    <source>
        <dbReference type="EMBL" id="KRT36213.1"/>
    </source>
</evidence>
<dbReference type="AlphaFoldDB" id="A0A0T5XEQ5"/>
<sequence>MYSGYILPFHVSSRKLWALRYIKSASQLSKHSSLLMLNPPASCVIAVIILKNELHESYKDIFNLSMGRSALFQIVWKDFCGKNPSIIFLT</sequence>
<name>A0A0T5XEQ5_9BACT</name>
<keyword evidence="2" id="KW-1185">Reference proteome</keyword>
<reference evidence="2" key="1">
    <citation type="submission" date="2012-09" db="EMBL/GenBank/DDBJ databases">
        <authorList>
            <person name="Weinstock G."/>
            <person name="Sodergren E."/>
            <person name="Clifton S."/>
            <person name="Fulton L."/>
            <person name="Fulton B."/>
            <person name="Courtney L."/>
            <person name="Fronick C."/>
            <person name="Harrison M."/>
            <person name="Strong C."/>
            <person name="Farmer C."/>
            <person name="Delehaunty K."/>
            <person name="Markovic C."/>
            <person name="Hall O."/>
            <person name="Minx P."/>
            <person name="Tomlinson C."/>
            <person name="Mitreva M."/>
            <person name="Nelson J."/>
            <person name="Hou S."/>
            <person name="Wollam A."/>
            <person name="Pepin K.H."/>
            <person name="Johnson M."/>
            <person name="Bhonagiri V."/>
            <person name="Nash W.E."/>
            <person name="Suruliraj S."/>
            <person name="Warren W."/>
            <person name="Chinwalla A."/>
            <person name="Mardis E.R."/>
            <person name="Wilson R.K."/>
        </authorList>
    </citation>
    <scope>NUCLEOTIDE SEQUENCE [LARGE SCALE GENOMIC DNA]</scope>
    <source>
        <strain evidence="2">OS1</strain>
    </source>
</reference>